<feature type="compositionally biased region" description="Basic and acidic residues" evidence="15">
    <location>
        <begin position="632"/>
        <end position="643"/>
    </location>
</feature>
<dbReference type="InterPro" id="IPR016194">
    <property type="entry name" value="SPOC-like_C_dom_sf"/>
</dbReference>
<comment type="subcellular location">
    <subcellularLocation>
        <location evidence="2">Chromosome</location>
        <location evidence="2">Telomere</location>
    </subcellularLocation>
    <subcellularLocation>
        <location evidence="1">Nucleus</location>
    </subcellularLocation>
</comment>
<evidence type="ECO:0000259" key="16">
    <source>
        <dbReference type="SMART" id="SM00559"/>
    </source>
</evidence>
<keyword evidence="4" id="KW-0158">Chromosome</keyword>
<keyword evidence="9" id="KW-0067">ATP-binding</keyword>
<dbReference type="Proteomes" id="UP000196158">
    <property type="component" value="Unassembled WGS sequence"/>
</dbReference>
<evidence type="ECO:0000256" key="9">
    <source>
        <dbReference type="ARBA" id="ARBA00022840"/>
    </source>
</evidence>
<sequence>MSAECTSFIIDASERMIQTNKVKQLLRYLEYTLLEKCEKGRKTDWVDCYLNNYIETENSMQLEHIYELQKMEAPLLGSQCATISKILNSLQPSDGVSTEEFNTIEQCLLLSTLQIKEKFHKRKMLRQIMCFTDDMKSITLEDNEIDEMLQEYTGRFILVDCRSEDQIVKDDSSGVTNSENSWYRLIAKCEGSIIIKLSELVQLVDIPTPPVVKPIRVFSGQLRLGADLTNIVNDTKDNQDANISDSSCLCINVEGYPAIKSISGLHRKLMTKYDKIDDKNSNNHYSIPKSVIEYEIYPEPEVEQKPTVIKTENDDDEEGKKPIGVPVSNKSVAKAYRYGSDYVVLPKMIADELYYDSEPGIDIRGFMDERQLPRRYLNSESVFIIADTRLGSIGDIASFSALVDTLLENSKIAICRYVQKSGADVQMCALIPLNVSTTNLKRVSTSTTLDDNNTGVRTLIISRLPFSEDERITTLNEESNKNDTENNEQKEQEQKIDNLMSNFIDSMSIDNQNDIPSETYYQHFEEIQKFTNLPLPKQSVPLTEDPLQMYAITPFGQRQILLDYFHKVIIEGQDNSEFTPPTLPESILQKIDPLHNGPSETVLNDIEQLISMLGVKKNEKRRNDGTLTNPSDKQELEYNRTEEAPPLDELLELGRRD</sequence>
<dbReference type="EMBL" id="FXLY01000003">
    <property type="protein sequence ID" value="SMN19162.1"/>
    <property type="molecule type" value="Genomic_DNA"/>
</dbReference>
<dbReference type="InterPro" id="IPR005161">
    <property type="entry name" value="Ku_N"/>
</dbReference>
<gene>
    <name evidence="17" type="ORF">KASA_0P03267G</name>
</gene>
<dbReference type="Gene3D" id="2.40.290.10">
    <property type="match status" value="1"/>
</dbReference>
<evidence type="ECO:0000313" key="18">
    <source>
        <dbReference type="Proteomes" id="UP000196158"/>
    </source>
</evidence>
<evidence type="ECO:0000256" key="10">
    <source>
        <dbReference type="ARBA" id="ARBA00022895"/>
    </source>
</evidence>
<name>A0A1X7R0E5_9SACH</name>
<evidence type="ECO:0000256" key="8">
    <source>
        <dbReference type="ARBA" id="ARBA00022806"/>
    </source>
</evidence>
<dbReference type="GO" id="GO:0000723">
    <property type="term" value="P:telomere maintenance"/>
    <property type="evidence" value="ECO:0007669"/>
    <property type="project" value="TreeGrafter"/>
</dbReference>
<dbReference type="AlphaFoldDB" id="A0A1X7R0E5"/>
<dbReference type="GO" id="GO:0003678">
    <property type="term" value="F:DNA helicase activity"/>
    <property type="evidence" value="ECO:0007669"/>
    <property type="project" value="UniProtKB-EC"/>
</dbReference>
<dbReference type="SUPFAM" id="SSF100939">
    <property type="entry name" value="SPOC domain-like"/>
    <property type="match status" value="1"/>
</dbReference>
<dbReference type="GO" id="GO:0000781">
    <property type="term" value="C:chromosome, telomeric region"/>
    <property type="evidence" value="ECO:0007669"/>
    <property type="project" value="UniProtKB-SubCell"/>
</dbReference>
<keyword evidence="12" id="KW-0233">DNA recombination</keyword>
<evidence type="ECO:0000256" key="13">
    <source>
        <dbReference type="ARBA" id="ARBA00023204"/>
    </source>
</evidence>
<dbReference type="Pfam" id="PF03731">
    <property type="entry name" value="Ku_N"/>
    <property type="match status" value="1"/>
</dbReference>
<evidence type="ECO:0000256" key="14">
    <source>
        <dbReference type="ARBA" id="ARBA00023242"/>
    </source>
</evidence>
<feature type="region of interest" description="Disordered" evidence="15">
    <location>
        <begin position="620"/>
        <end position="657"/>
    </location>
</feature>
<accession>A0A1X7R0E5</accession>
<evidence type="ECO:0000256" key="3">
    <source>
        <dbReference type="ARBA" id="ARBA00012551"/>
    </source>
</evidence>
<evidence type="ECO:0000256" key="15">
    <source>
        <dbReference type="SAM" id="MobiDB-lite"/>
    </source>
</evidence>
<dbReference type="Pfam" id="PF02735">
    <property type="entry name" value="Ku"/>
    <property type="match status" value="1"/>
</dbReference>
<dbReference type="STRING" id="1789683.A0A1X7R0E5"/>
<keyword evidence="18" id="KW-1185">Reference proteome</keyword>
<dbReference type="GO" id="GO:0003690">
    <property type="term" value="F:double-stranded DNA binding"/>
    <property type="evidence" value="ECO:0007669"/>
    <property type="project" value="TreeGrafter"/>
</dbReference>
<keyword evidence="7" id="KW-0378">Hydrolase</keyword>
<keyword evidence="6" id="KW-0227">DNA damage</keyword>
<reference evidence="17 18" key="1">
    <citation type="submission" date="2017-04" db="EMBL/GenBank/DDBJ databases">
        <authorList>
            <person name="Afonso C.L."/>
            <person name="Miller P.J."/>
            <person name="Scott M.A."/>
            <person name="Spackman E."/>
            <person name="Goraichik I."/>
            <person name="Dimitrov K.M."/>
            <person name="Suarez D.L."/>
            <person name="Swayne D.E."/>
        </authorList>
    </citation>
    <scope>NUCLEOTIDE SEQUENCE [LARGE SCALE GENOMIC DNA]</scope>
</reference>
<protein>
    <recommendedName>
        <fullName evidence="3">DNA helicase</fullName>
        <ecNumber evidence="3">3.6.4.12</ecNumber>
    </recommendedName>
</protein>
<keyword evidence="10" id="KW-0779">Telomere</keyword>
<dbReference type="GO" id="GO:0006310">
    <property type="term" value="P:DNA recombination"/>
    <property type="evidence" value="ECO:0007669"/>
    <property type="project" value="UniProtKB-KW"/>
</dbReference>
<keyword evidence="11" id="KW-0238">DNA-binding</keyword>
<dbReference type="PANTHER" id="PTHR12604">
    <property type="entry name" value="KU AUTOANTIGEN DNA HELICASE"/>
    <property type="match status" value="1"/>
</dbReference>
<dbReference type="Gene3D" id="3.40.50.410">
    <property type="entry name" value="von Willebrand factor, type A domain"/>
    <property type="match status" value="1"/>
</dbReference>
<evidence type="ECO:0000256" key="11">
    <source>
        <dbReference type="ARBA" id="ARBA00023125"/>
    </source>
</evidence>
<dbReference type="GO" id="GO:0006303">
    <property type="term" value="P:double-strand break repair via nonhomologous end joining"/>
    <property type="evidence" value="ECO:0007669"/>
    <property type="project" value="InterPro"/>
</dbReference>
<dbReference type="GO" id="GO:0043564">
    <property type="term" value="C:Ku70:Ku80 complex"/>
    <property type="evidence" value="ECO:0007669"/>
    <property type="project" value="TreeGrafter"/>
</dbReference>
<evidence type="ECO:0000256" key="5">
    <source>
        <dbReference type="ARBA" id="ARBA00022741"/>
    </source>
</evidence>
<dbReference type="InterPro" id="IPR036465">
    <property type="entry name" value="vWFA_dom_sf"/>
</dbReference>
<evidence type="ECO:0000313" key="17">
    <source>
        <dbReference type="EMBL" id="SMN19162.1"/>
    </source>
</evidence>
<evidence type="ECO:0000256" key="12">
    <source>
        <dbReference type="ARBA" id="ARBA00023172"/>
    </source>
</evidence>
<dbReference type="SMART" id="SM00559">
    <property type="entry name" value="Ku78"/>
    <property type="match status" value="1"/>
</dbReference>
<dbReference type="SUPFAM" id="SSF53300">
    <property type="entry name" value="vWA-like"/>
    <property type="match status" value="1"/>
</dbReference>
<evidence type="ECO:0000256" key="1">
    <source>
        <dbReference type="ARBA" id="ARBA00004123"/>
    </source>
</evidence>
<dbReference type="PANTHER" id="PTHR12604:SF4">
    <property type="entry name" value="X-RAY REPAIR CROSS-COMPLEMENTING PROTEIN 5"/>
    <property type="match status" value="1"/>
</dbReference>
<dbReference type="GO" id="GO:0005524">
    <property type="term" value="F:ATP binding"/>
    <property type="evidence" value="ECO:0007669"/>
    <property type="project" value="UniProtKB-KW"/>
</dbReference>
<keyword evidence="13" id="KW-0234">DNA repair</keyword>
<dbReference type="InterPro" id="IPR006164">
    <property type="entry name" value="DNA_bd_Ku70/Ku80"/>
</dbReference>
<dbReference type="GO" id="GO:0016787">
    <property type="term" value="F:hydrolase activity"/>
    <property type="evidence" value="ECO:0007669"/>
    <property type="project" value="UniProtKB-KW"/>
</dbReference>
<dbReference type="GO" id="GO:0042162">
    <property type="term" value="F:telomeric DNA binding"/>
    <property type="evidence" value="ECO:0007669"/>
    <property type="project" value="TreeGrafter"/>
</dbReference>
<evidence type="ECO:0000256" key="2">
    <source>
        <dbReference type="ARBA" id="ARBA00004574"/>
    </source>
</evidence>
<keyword evidence="8" id="KW-0347">Helicase</keyword>
<keyword evidence="14" id="KW-0539">Nucleus</keyword>
<dbReference type="OrthoDB" id="30826at2759"/>
<dbReference type="EC" id="3.6.4.12" evidence="3"/>
<organism evidence="17 18">
    <name type="scientific">Maudiozyma saulgeensis</name>
    <dbReference type="NCBI Taxonomy" id="1789683"/>
    <lineage>
        <taxon>Eukaryota</taxon>
        <taxon>Fungi</taxon>
        <taxon>Dikarya</taxon>
        <taxon>Ascomycota</taxon>
        <taxon>Saccharomycotina</taxon>
        <taxon>Saccharomycetes</taxon>
        <taxon>Saccharomycetales</taxon>
        <taxon>Saccharomycetaceae</taxon>
        <taxon>Maudiozyma</taxon>
    </lineage>
</organism>
<feature type="domain" description="Ku" evidence="16">
    <location>
        <begin position="324"/>
        <end position="481"/>
    </location>
</feature>
<keyword evidence="5" id="KW-0547">Nucleotide-binding</keyword>
<evidence type="ECO:0000256" key="7">
    <source>
        <dbReference type="ARBA" id="ARBA00022801"/>
    </source>
</evidence>
<proteinExistence type="predicted"/>
<feature type="region of interest" description="Disordered" evidence="15">
    <location>
        <begin position="473"/>
        <end position="493"/>
    </location>
</feature>
<evidence type="ECO:0000256" key="6">
    <source>
        <dbReference type="ARBA" id="ARBA00022763"/>
    </source>
</evidence>
<evidence type="ECO:0000256" key="4">
    <source>
        <dbReference type="ARBA" id="ARBA00022454"/>
    </source>
</evidence>